<gene>
    <name evidence="1" type="ORF">PCON_11521</name>
</gene>
<protein>
    <submittedName>
        <fullName evidence="1">Uncharacterized protein</fullName>
    </submittedName>
</protein>
<dbReference type="Proteomes" id="UP000018144">
    <property type="component" value="Unassembled WGS sequence"/>
</dbReference>
<sequence>MSRSTVKLNIPFHHLYGFGSACSQLQHVEQLGRSYDFKSSAPKNTRRVHQTILICFTHRLARNSTPCGSS</sequence>
<accession>U4LUQ4</accession>
<dbReference type="EMBL" id="HF935655">
    <property type="protein sequence ID" value="CCX31851.1"/>
    <property type="molecule type" value="Genomic_DNA"/>
</dbReference>
<organism evidence="1 2">
    <name type="scientific">Pyronema omphalodes (strain CBS 100304)</name>
    <name type="common">Pyronema confluens</name>
    <dbReference type="NCBI Taxonomy" id="1076935"/>
    <lineage>
        <taxon>Eukaryota</taxon>
        <taxon>Fungi</taxon>
        <taxon>Dikarya</taxon>
        <taxon>Ascomycota</taxon>
        <taxon>Pezizomycotina</taxon>
        <taxon>Pezizomycetes</taxon>
        <taxon>Pezizales</taxon>
        <taxon>Pyronemataceae</taxon>
        <taxon>Pyronema</taxon>
    </lineage>
</organism>
<proteinExistence type="predicted"/>
<keyword evidence="2" id="KW-1185">Reference proteome</keyword>
<dbReference type="PROSITE" id="PS51257">
    <property type="entry name" value="PROKAR_LIPOPROTEIN"/>
    <property type="match status" value="1"/>
</dbReference>
<evidence type="ECO:0000313" key="2">
    <source>
        <dbReference type="Proteomes" id="UP000018144"/>
    </source>
</evidence>
<name>U4LUQ4_PYROM</name>
<dbReference type="AlphaFoldDB" id="U4LUQ4"/>
<reference evidence="1 2" key="1">
    <citation type="journal article" date="2013" name="PLoS Genet.">
        <title>The genome and development-dependent transcriptomes of Pyronema confluens: a window into fungal evolution.</title>
        <authorList>
            <person name="Traeger S."/>
            <person name="Altegoer F."/>
            <person name="Freitag M."/>
            <person name="Gabaldon T."/>
            <person name="Kempken F."/>
            <person name="Kumar A."/>
            <person name="Marcet-Houben M."/>
            <person name="Poggeler S."/>
            <person name="Stajich J.E."/>
            <person name="Nowrousian M."/>
        </authorList>
    </citation>
    <scope>NUCLEOTIDE SEQUENCE [LARGE SCALE GENOMIC DNA]</scope>
    <source>
        <strain evidence="2">CBS 100304</strain>
        <tissue evidence="1">Vegetative mycelium</tissue>
    </source>
</reference>
<evidence type="ECO:0000313" key="1">
    <source>
        <dbReference type="EMBL" id="CCX31851.1"/>
    </source>
</evidence>